<evidence type="ECO:0000256" key="2">
    <source>
        <dbReference type="ARBA" id="ARBA00022679"/>
    </source>
</evidence>
<reference evidence="4 5" key="1">
    <citation type="submission" date="2017-09" db="EMBL/GenBank/DDBJ databases">
        <authorList>
            <person name="Lee N."/>
            <person name="Cho B.-K."/>
        </authorList>
    </citation>
    <scope>NUCLEOTIDE SEQUENCE [LARGE SCALE GENOMIC DNA]</scope>
    <source>
        <strain evidence="4 5">ATCC 27476</strain>
    </source>
</reference>
<dbReference type="InterPro" id="IPR038622">
    <property type="entry name" value="CDPS_sf"/>
</dbReference>
<dbReference type="RefSeq" id="WP_150492503.1">
    <property type="nucleotide sequence ID" value="NZ_BNBW01000001.1"/>
</dbReference>
<evidence type="ECO:0000313" key="5">
    <source>
        <dbReference type="Proteomes" id="UP000325563"/>
    </source>
</evidence>
<dbReference type="GO" id="GO:0016755">
    <property type="term" value="F:aminoacyltransferase activity"/>
    <property type="evidence" value="ECO:0007669"/>
    <property type="project" value="InterPro"/>
</dbReference>
<keyword evidence="2" id="KW-0808">Transferase</keyword>
<dbReference type="Pfam" id="PF16715">
    <property type="entry name" value="CDPS"/>
    <property type="match status" value="1"/>
</dbReference>
<evidence type="ECO:0000313" key="4">
    <source>
        <dbReference type="EMBL" id="QEV44144.1"/>
    </source>
</evidence>
<gene>
    <name evidence="4" type="ORF">CP980_02825</name>
</gene>
<organism evidence="4 5">
    <name type="scientific">Streptomyces vinaceus</name>
    <dbReference type="NCBI Taxonomy" id="1960"/>
    <lineage>
        <taxon>Bacteria</taxon>
        <taxon>Bacillati</taxon>
        <taxon>Actinomycetota</taxon>
        <taxon>Actinomycetes</taxon>
        <taxon>Kitasatosporales</taxon>
        <taxon>Streptomycetaceae</taxon>
        <taxon>Streptomyces</taxon>
    </lineage>
</organism>
<accession>A0A5J6J5J2</accession>
<dbReference type="InterPro" id="IPR030903">
    <property type="entry name" value="CDPS"/>
</dbReference>
<dbReference type="KEGG" id="svn:CP980_02825"/>
<keyword evidence="5" id="KW-1185">Reference proteome</keyword>
<sequence>MTTAIQGIFAVRPYTPHCQVIHDEGDHAVIGISSGNSYFTHDRVLELARWGLDHFRQVDLIWTDMHVAEMFVALGYPEVEAQRKAVKNLRGVRAKVTSAVAALDPEGERLRGRPMSALLELPAYQRIRSGLDVLMADDPEFREVCDQLAARFLTDKLGGQPPTELQREVCIKYVCAEVPLFLDTPAILGVSSSLNCYHQALPLAELLYARGWGLRASRNQGHAVITPAEEREEQDRRA</sequence>
<proteinExistence type="inferred from homology"/>
<dbReference type="GeneID" id="95609498"/>
<evidence type="ECO:0000256" key="3">
    <source>
        <dbReference type="ARBA" id="ARBA00030771"/>
    </source>
</evidence>
<dbReference type="NCBIfam" id="TIGR04539">
    <property type="entry name" value="tRNA_cyclodipep"/>
    <property type="match status" value="1"/>
</dbReference>
<name>A0A5J6J5J2_STRVI</name>
<dbReference type="AlphaFoldDB" id="A0A5J6J5J2"/>
<dbReference type="EMBL" id="CP023692">
    <property type="protein sequence ID" value="QEV44144.1"/>
    <property type="molecule type" value="Genomic_DNA"/>
</dbReference>
<comment type="similarity">
    <text evidence="1">Belongs to the CDPS family.</text>
</comment>
<dbReference type="Gene3D" id="3.40.50.11710">
    <property type="entry name" value="Cyclodipeptide synthase"/>
    <property type="match status" value="1"/>
</dbReference>
<protein>
    <recommendedName>
        <fullName evidence="3">Cyclodipeptide synthase</fullName>
    </recommendedName>
</protein>
<evidence type="ECO:0000256" key="1">
    <source>
        <dbReference type="ARBA" id="ARBA00006034"/>
    </source>
</evidence>
<dbReference type="Proteomes" id="UP000325563">
    <property type="component" value="Chromosome"/>
</dbReference>